<proteinExistence type="predicted"/>
<organism evidence="2 3">
    <name type="scientific">Limnobaculum zhutongyuii</name>
    <dbReference type="NCBI Taxonomy" id="2498113"/>
    <lineage>
        <taxon>Bacteria</taxon>
        <taxon>Pseudomonadati</taxon>
        <taxon>Pseudomonadota</taxon>
        <taxon>Gammaproteobacteria</taxon>
        <taxon>Enterobacterales</taxon>
        <taxon>Budviciaceae</taxon>
        <taxon>Limnobaculum</taxon>
    </lineage>
</organism>
<evidence type="ECO:0000259" key="1">
    <source>
        <dbReference type="Pfam" id="PF07157"/>
    </source>
</evidence>
<gene>
    <name evidence="2" type="ORF">EKN56_10405</name>
</gene>
<dbReference type="OrthoDB" id="378644at2"/>
<name>A0A411WKS2_9GAMM</name>
<accession>A0A411WKS2</accession>
<feature type="domain" description="DNA circulation N-terminal" evidence="1">
    <location>
        <begin position="18"/>
        <end position="102"/>
    </location>
</feature>
<dbReference type="RefSeq" id="WP_130591726.1">
    <property type="nucleotide sequence ID" value="NZ_CP034752.1"/>
</dbReference>
<protein>
    <recommendedName>
        <fullName evidence="1">DNA circulation N-terminal domain-containing protein</fullName>
    </recommendedName>
</protein>
<evidence type="ECO:0000313" key="3">
    <source>
        <dbReference type="Proteomes" id="UP000293154"/>
    </source>
</evidence>
<sequence>MSIWSTLWDKITAQPPTGKGSFRGVPFYVIDDSNQSGGHRIVKHMFPGRQTGKVENMGATADEFSVFCVLIGDNYLEQKETLIAALREPEPADLEHPYHGSLYVQVETWNCRLSTQEQRIAMFQLTFSIAEKDESPEAEIDGEAELLDQNASLLDAIANDVADAWDTINAVAADIEAVVTFATNVVNNITNVITGLSSLGGFGSLLGTVQGLQGAIGNLIKSPKKLISNLTNLFQGFTSSGSKGSKPSTQRALRSIIVSVENMPLSERPAAARMQESIRSAVIISALSELAQSAVSDAGDIIRGRKDDVVSVVIDDNVVILDTGREELLTNDHPLVETLEDCERIADELGDELAVEYVRVADAFWFNTILRLQRLRLTFLEQMKKAAAALPDARLVTPNITEPALVILYRATGDSTSISRFVQRNALRHPTFVRGGEPVEVIDDK</sequence>
<dbReference type="AlphaFoldDB" id="A0A411WKS2"/>
<evidence type="ECO:0000313" key="2">
    <source>
        <dbReference type="EMBL" id="QBH96782.1"/>
    </source>
</evidence>
<reference evidence="2 3" key="1">
    <citation type="submission" date="2019-03" db="EMBL/GenBank/DDBJ databases">
        <title>Pragia sp. nov. isolated from the gut tract of Carduelis flavirostris.</title>
        <authorList>
            <person name="Ge Y."/>
        </authorList>
    </citation>
    <scope>NUCLEOTIDE SEQUENCE [LARGE SCALE GENOMIC DNA]</scope>
    <source>
        <strain evidence="2 3">CF-458</strain>
    </source>
</reference>
<dbReference type="Pfam" id="PF07157">
    <property type="entry name" value="DNA_circ_N"/>
    <property type="match status" value="1"/>
</dbReference>
<dbReference type="InterPro" id="IPR009826">
    <property type="entry name" value="DNA_circ_N"/>
</dbReference>
<dbReference type="KEGG" id="prag:EKN56_10405"/>
<dbReference type="EMBL" id="CP034752">
    <property type="protein sequence ID" value="QBH96782.1"/>
    <property type="molecule type" value="Genomic_DNA"/>
</dbReference>
<keyword evidence="3" id="KW-1185">Reference proteome</keyword>
<dbReference type="Proteomes" id="UP000293154">
    <property type="component" value="Chromosome"/>
</dbReference>